<sequence>MIIEVEKGNETTLQQIRDLAARCGNKVEVEDAPLFVTACVVGDTRSFESRAGYLRGLPGVRQAWAVASDYKNIARVVRSEDGRAHIRERRPVEVPGLDGLVRRIGAGKHVFMVGPDSAQELEQVLAIAKLAKAIGERFGVLDRIILRGGAFKPRTRPTDWRGLGMKGLAMLDAAREETGLPYVTEVMDHNLVPEIAAHADMLQIGTRNAQNFDLHEAVGRSHKPVILKRGFGNEAKEWFFAAEYIANQGNLDIVLCERGMKTLYVKGGYCRFHPDLNVITHVRKQTILPVIFDPSHPAGDHQIVGQNMIASLGYLVDGTMTETLHTESFREQQLCDAAQALDMDKYARLVEAVLRFEEHIEPALRAVSGE</sequence>
<dbReference type="PANTHER" id="PTHR43018:SF1">
    <property type="entry name" value="PROTEIN AROA(G)"/>
    <property type="match status" value="1"/>
</dbReference>
<dbReference type="Gene3D" id="3.20.20.70">
    <property type="entry name" value="Aldolase class I"/>
    <property type="match status" value="1"/>
</dbReference>
<dbReference type="SUPFAM" id="SSF51569">
    <property type="entry name" value="Aldolase"/>
    <property type="match status" value="1"/>
</dbReference>
<dbReference type="InterPro" id="IPR052899">
    <property type="entry name" value="Class-I_DAHP_synthase"/>
</dbReference>
<gene>
    <name evidence="3" type="ORF">DB30_00617</name>
</gene>
<dbReference type="Pfam" id="PF00793">
    <property type="entry name" value="DAHP_synth_1"/>
    <property type="match status" value="1"/>
</dbReference>
<evidence type="ECO:0000313" key="3">
    <source>
        <dbReference type="EMBL" id="KIG13045.1"/>
    </source>
</evidence>
<reference evidence="3 4" key="1">
    <citation type="submission" date="2014-12" db="EMBL/GenBank/DDBJ databases">
        <title>Genome assembly of Enhygromyxa salina DSM 15201.</title>
        <authorList>
            <person name="Sharma G."/>
            <person name="Subramanian S."/>
        </authorList>
    </citation>
    <scope>NUCLEOTIDE SEQUENCE [LARGE SCALE GENOMIC DNA]</scope>
    <source>
        <strain evidence="3 4">DSM 15201</strain>
    </source>
</reference>
<dbReference type="InterPro" id="IPR006218">
    <property type="entry name" value="DAHP1/KDSA"/>
</dbReference>
<dbReference type="PANTHER" id="PTHR43018">
    <property type="entry name" value="PHOSPHO-2-DEHYDRO-3-DEOXYHEPTONATE ALDOLASE"/>
    <property type="match status" value="1"/>
</dbReference>
<dbReference type="GO" id="GO:0016740">
    <property type="term" value="F:transferase activity"/>
    <property type="evidence" value="ECO:0007669"/>
    <property type="project" value="UniProtKB-KW"/>
</dbReference>
<dbReference type="EMBL" id="JMCC02000109">
    <property type="protein sequence ID" value="KIG13045.1"/>
    <property type="molecule type" value="Genomic_DNA"/>
</dbReference>
<accession>A0A0C2CTU9</accession>
<dbReference type="Proteomes" id="UP000031599">
    <property type="component" value="Unassembled WGS sequence"/>
</dbReference>
<feature type="domain" description="DAHP synthetase I/KDSA" evidence="2">
    <location>
        <begin position="103"/>
        <end position="353"/>
    </location>
</feature>
<protein>
    <submittedName>
        <fullName evidence="3">2-keto-3-deoxy-D-arabino-heptulosonate-7-phosphate synthase I beta</fullName>
    </submittedName>
</protein>
<evidence type="ECO:0000259" key="2">
    <source>
        <dbReference type="Pfam" id="PF00793"/>
    </source>
</evidence>
<proteinExistence type="predicted"/>
<evidence type="ECO:0000313" key="4">
    <source>
        <dbReference type="Proteomes" id="UP000031599"/>
    </source>
</evidence>
<name>A0A0C2CTU9_9BACT</name>
<evidence type="ECO:0000256" key="1">
    <source>
        <dbReference type="ARBA" id="ARBA00022679"/>
    </source>
</evidence>
<dbReference type="RefSeq" id="WP_052556505.1">
    <property type="nucleotide sequence ID" value="NZ_JMCC02000109.1"/>
</dbReference>
<keyword evidence="1" id="KW-0808">Transferase</keyword>
<comment type="caution">
    <text evidence="3">The sequence shown here is derived from an EMBL/GenBank/DDBJ whole genome shotgun (WGS) entry which is preliminary data.</text>
</comment>
<dbReference type="AlphaFoldDB" id="A0A0C2CTU9"/>
<dbReference type="InterPro" id="IPR013785">
    <property type="entry name" value="Aldolase_TIM"/>
</dbReference>
<organism evidence="3 4">
    <name type="scientific">Enhygromyxa salina</name>
    <dbReference type="NCBI Taxonomy" id="215803"/>
    <lineage>
        <taxon>Bacteria</taxon>
        <taxon>Pseudomonadati</taxon>
        <taxon>Myxococcota</taxon>
        <taxon>Polyangia</taxon>
        <taxon>Nannocystales</taxon>
        <taxon>Nannocystaceae</taxon>
        <taxon>Enhygromyxa</taxon>
    </lineage>
</organism>